<keyword evidence="2" id="KW-0805">Transcription regulation</keyword>
<evidence type="ECO:0000313" key="8">
    <source>
        <dbReference type="Proteomes" id="UP000249754"/>
    </source>
</evidence>
<dbReference type="InterPro" id="IPR013249">
    <property type="entry name" value="RNA_pol_sigma70_r4_t2"/>
</dbReference>
<dbReference type="Pfam" id="PF08281">
    <property type="entry name" value="Sigma70_r4_2"/>
    <property type="match status" value="1"/>
</dbReference>
<keyword evidence="4" id="KW-0804">Transcription</keyword>
<dbReference type="InterPro" id="IPR036388">
    <property type="entry name" value="WH-like_DNA-bd_sf"/>
</dbReference>
<dbReference type="Pfam" id="PF04542">
    <property type="entry name" value="Sigma70_r2"/>
    <property type="match status" value="1"/>
</dbReference>
<evidence type="ECO:0000256" key="1">
    <source>
        <dbReference type="ARBA" id="ARBA00010641"/>
    </source>
</evidence>
<dbReference type="SUPFAM" id="SSF88659">
    <property type="entry name" value="Sigma3 and sigma4 domains of RNA polymerase sigma factors"/>
    <property type="match status" value="1"/>
</dbReference>
<dbReference type="InterPro" id="IPR013324">
    <property type="entry name" value="RNA_pol_sigma_r3/r4-like"/>
</dbReference>
<dbReference type="InterPro" id="IPR039425">
    <property type="entry name" value="RNA_pol_sigma-70-like"/>
</dbReference>
<proteinExistence type="inferred from homology"/>
<dbReference type="PANTHER" id="PTHR43133">
    <property type="entry name" value="RNA POLYMERASE ECF-TYPE SIGMA FACTO"/>
    <property type="match status" value="1"/>
</dbReference>
<accession>A0A327T5F6</accession>
<feature type="domain" description="RNA polymerase sigma-70 region 2" evidence="5">
    <location>
        <begin position="24"/>
        <end position="85"/>
    </location>
</feature>
<evidence type="ECO:0000256" key="4">
    <source>
        <dbReference type="ARBA" id="ARBA00023163"/>
    </source>
</evidence>
<protein>
    <submittedName>
        <fullName evidence="7">RNA polymerase sigma-70 factor (ECF subfamily)</fullName>
    </submittedName>
</protein>
<name>A0A327T5F6_9SPHI</name>
<dbReference type="EMBL" id="QLLR01000002">
    <property type="protein sequence ID" value="RAJ35595.1"/>
    <property type="molecule type" value="Genomic_DNA"/>
</dbReference>
<dbReference type="SUPFAM" id="SSF88946">
    <property type="entry name" value="Sigma2 domain of RNA polymerase sigma factors"/>
    <property type="match status" value="1"/>
</dbReference>
<evidence type="ECO:0000256" key="2">
    <source>
        <dbReference type="ARBA" id="ARBA00023015"/>
    </source>
</evidence>
<dbReference type="OrthoDB" id="659948at2"/>
<organism evidence="7 8">
    <name type="scientific">Pedobacter cryoconitis</name>
    <dbReference type="NCBI Taxonomy" id="188932"/>
    <lineage>
        <taxon>Bacteria</taxon>
        <taxon>Pseudomonadati</taxon>
        <taxon>Bacteroidota</taxon>
        <taxon>Sphingobacteriia</taxon>
        <taxon>Sphingobacteriales</taxon>
        <taxon>Sphingobacteriaceae</taxon>
        <taxon>Pedobacter</taxon>
    </lineage>
</organism>
<dbReference type="InterPro" id="IPR014284">
    <property type="entry name" value="RNA_pol_sigma-70_dom"/>
</dbReference>
<dbReference type="AlphaFoldDB" id="A0A327T5F6"/>
<dbReference type="RefSeq" id="WP_111632455.1">
    <property type="nucleotide sequence ID" value="NZ_QLLR01000002.1"/>
</dbReference>
<evidence type="ECO:0000256" key="3">
    <source>
        <dbReference type="ARBA" id="ARBA00023082"/>
    </source>
</evidence>
<dbReference type="InterPro" id="IPR007627">
    <property type="entry name" value="RNA_pol_sigma70_r2"/>
</dbReference>
<dbReference type="GO" id="GO:0016987">
    <property type="term" value="F:sigma factor activity"/>
    <property type="evidence" value="ECO:0007669"/>
    <property type="project" value="UniProtKB-KW"/>
</dbReference>
<comment type="similarity">
    <text evidence="1">Belongs to the sigma-70 factor family. ECF subfamily.</text>
</comment>
<keyword evidence="3" id="KW-0731">Sigma factor</keyword>
<comment type="caution">
    <text evidence="7">The sequence shown here is derived from an EMBL/GenBank/DDBJ whole genome shotgun (WGS) entry which is preliminary data.</text>
</comment>
<reference evidence="7 8" key="1">
    <citation type="submission" date="2018-06" db="EMBL/GenBank/DDBJ databases">
        <title>Genomic Encyclopedia of Archaeal and Bacterial Type Strains, Phase II (KMG-II): from individual species to whole genera.</title>
        <authorList>
            <person name="Goeker M."/>
        </authorList>
    </citation>
    <scope>NUCLEOTIDE SEQUENCE [LARGE SCALE GENOMIC DNA]</scope>
    <source>
        <strain evidence="7 8">DSM 14825</strain>
    </source>
</reference>
<dbReference type="Gene3D" id="1.10.1740.10">
    <property type="match status" value="1"/>
</dbReference>
<dbReference type="NCBIfam" id="TIGR02937">
    <property type="entry name" value="sigma70-ECF"/>
    <property type="match status" value="1"/>
</dbReference>
<dbReference type="PANTHER" id="PTHR43133:SF46">
    <property type="entry name" value="RNA POLYMERASE SIGMA-70 FACTOR ECF SUBFAMILY"/>
    <property type="match status" value="1"/>
</dbReference>
<dbReference type="GO" id="GO:0003677">
    <property type="term" value="F:DNA binding"/>
    <property type="evidence" value="ECO:0007669"/>
    <property type="project" value="InterPro"/>
</dbReference>
<gene>
    <name evidence="7" type="ORF">LY11_00841</name>
</gene>
<evidence type="ECO:0000259" key="6">
    <source>
        <dbReference type="Pfam" id="PF08281"/>
    </source>
</evidence>
<evidence type="ECO:0000313" key="7">
    <source>
        <dbReference type="EMBL" id="RAJ35595.1"/>
    </source>
</evidence>
<dbReference type="Gene3D" id="1.10.10.10">
    <property type="entry name" value="Winged helix-like DNA-binding domain superfamily/Winged helix DNA-binding domain"/>
    <property type="match status" value="1"/>
</dbReference>
<evidence type="ECO:0000259" key="5">
    <source>
        <dbReference type="Pfam" id="PF04542"/>
    </source>
</evidence>
<sequence>MTKPFESDFFYLLALDRNKAFEKLFEEFWQPLYRKAYSKVQSEDLAKDLVQEVFIAFWDNLDNLTADYNIPAYLHGILRNKTLKVFEKDAVRLKYALESCPVDFPVDFCAHEMLLGKELQLIIESEVNRMPSRMKEIYALKKDDDFSIKQIAEELGLSEQTIKNQLQNAYNRLRSKLREYNPNLVGLSVVLIKIIFYFKSL</sequence>
<dbReference type="GO" id="GO:0006352">
    <property type="term" value="P:DNA-templated transcription initiation"/>
    <property type="evidence" value="ECO:0007669"/>
    <property type="project" value="InterPro"/>
</dbReference>
<feature type="domain" description="RNA polymerase sigma factor 70 region 4 type 2" evidence="6">
    <location>
        <begin position="122"/>
        <end position="173"/>
    </location>
</feature>
<dbReference type="Proteomes" id="UP000249754">
    <property type="component" value="Unassembled WGS sequence"/>
</dbReference>
<dbReference type="InterPro" id="IPR013325">
    <property type="entry name" value="RNA_pol_sigma_r2"/>
</dbReference>